<dbReference type="EMBL" id="BGZK01001049">
    <property type="protein sequence ID" value="GBP69679.1"/>
    <property type="molecule type" value="Genomic_DNA"/>
</dbReference>
<dbReference type="AlphaFoldDB" id="A0A4C1Y564"/>
<comment type="caution">
    <text evidence="1">The sequence shown here is derived from an EMBL/GenBank/DDBJ whole genome shotgun (WGS) entry which is preliminary data.</text>
</comment>
<proteinExistence type="predicted"/>
<protein>
    <submittedName>
        <fullName evidence="1">Uncharacterized protein</fullName>
    </submittedName>
</protein>
<name>A0A4C1Y564_EUMVA</name>
<evidence type="ECO:0000313" key="2">
    <source>
        <dbReference type="Proteomes" id="UP000299102"/>
    </source>
</evidence>
<organism evidence="1 2">
    <name type="scientific">Eumeta variegata</name>
    <name type="common">Bagworm moth</name>
    <name type="synonym">Eumeta japonica</name>
    <dbReference type="NCBI Taxonomy" id="151549"/>
    <lineage>
        <taxon>Eukaryota</taxon>
        <taxon>Metazoa</taxon>
        <taxon>Ecdysozoa</taxon>
        <taxon>Arthropoda</taxon>
        <taxon>Hexapoda</taxon>
        <taxon>Insecta</taxon>
        <taxon>Pterygota</taxon>
        <taxon>Neoptera</taxon>
        <taxon>Endopterygota</taxon>
        <taxon>Lepidoptera</taxon>
        <taxon>Glossata</taxon>
        <taxon>Ditrysia</taxon>
        <taxon>Tineoidea</taxon>
        <taxon>Psychidae</taxon>
        <taxon>Oiketicinae</taxon>
        <taxon>Eumeta</taxon>
    </lineage>
</organism>
<dbReference type="Proteomes" id="UP000299102">
    <property type="component" value="Unassembled WGS sequence"/>
</dbReference>
<sequence>MLKLKNLPFTSNIGYFDTSELEGDVLIIQRPPTMIVIDGNEDVDNFISIKLFRRAIHGSLSFGSERPTSPTGINHSGLLPTLTLSRLIDSDLLGVSRLF</sequence>
<evidence type="ECO:0000313" key="1">
    <source>
        <dbReference type="EMBL" id="GBP69679.1"/>
    </source>
</evidence>
<gene>
    <name evidence="1" type="ORF">EVAR_49766_1</name>
</gene>
<keyword evidence="2" id="KW-1185">Reference proteome</keyword>
<accession>A0A4C1Y564</accession>
<reference evidence="1 2" key="1">
    <citation type="journal article" date="2019" name="Commun. Biol.">
        <title>The bagworm genome reveals a unique fibroin gene that provides high tensile strength.</title>
        <authorList>
            <person name="Kono N."/>
            <person name="Nakamura H."/>
            <person name="Ohtoshi R."/>
            <person name="Tomita M."/>
            <person name="Numata K."/>
            <person name="Arakawa K."/>
        </authorList>
    </citation>
    <scope>NUCLEOTIDE SEQUENCE [LARGE SCALE GENOMIC DNA]</scope>
</reference>